<dbReference type="PROSITE" id="PS51371">
    <property type="entry name" value="CBS"/>
    <property type="match status" value="1"/>
</dbReference>
<evidence type="ECO:0000256" key="4">
    <source>
        <dbReference type="ARBA" id="ARBA00022692"/>
    </source>
</evidence>
<dbReference type="PANTHER" id="PTHR43773">
    <property type="entry name" value="MAGNESIUM TRANSPORTER MGTE"/>
    <property type="match status" value="1"/>
</dbReference>
<comment type="subunit">
    <text evidence="9">Homodimer.</text>
</comment>
<comment type="similarity">
    <text evidence="2 9">Belongs to the SLC41A transporter family.</text>
</comment>
<organism evidence="11 12">
    <name type="scientific">Hoeflea poritis</name>
    <dbReference type="NCBI Taxonomy" id="2993659"/>
    <lineage>
        <taxon>Bacteria</taxon>
        <taxon>Pseudomonadati</taxon>
        <taxon>Pseudomonadota</taxon>
        <taxon>Alphaproteobacteria</taxon>
        <taxon>Hyphomicrobiales</taxon>
        <taxon>Rhizobiaceae</taxon>
        <taxon>Hoeflea</taxon>
    </lineage>
</organism>
<protein>
    <recommendedName>
        <fullName evidence="9">Magnesium transporter MgtE</fullName>
    </recommendedName>
</protein>
<keyword evidence="6 9" id="KW-1133">Transmembrane helix</keyword>
<keyword evidence="3 9" id="KW-0813">Transport</keyword>
<evidence type="ECO:0000313" key="12">
    <source>
        <dbReference type="Proteomes" id="UP001148313"/>
    </source>
</evidence>
<evidence type="ECO:0000256" key="3">
    <source>
        <dbReference type="ARBA" id="ARBA00022448"/>
    </source>
</evidence>
<keyword evidence="9" id="KW-0479">Metal-binding</keyword>
<dbReference type="SUPFAM" id="SSF161093">
    <property type="entry name" value="MgtE membrane domain-like"/>
    <property type="match status" value="1"/>
</dbReference>
<keyword evidence="7 9" id="KW-0472">Membrane</keyword>
<dbReference type="RefSeq" id="WP_271091947.1">
    <property type="nucleotide sequence ID" value="NZ_JAPJZH010000018.1"/>
</dbReference>
<dbReference type="InterPro" id="IPR046342">
    <property type="entry name" value="CBS_dom_sf"/>
</dbReference>
<dbReference type="Gene3D" id="3.10.580.10">
    <property type="entry name" value="CBS-domain"/>
    <property type="match status" value="1"/>
</dbReference>
<dbReference type="InterPro" id="IPR000644">
    <property type="entry name" value="CBS_dom"/>
</dbReference>
<feature type="transmembrane region" description="Helical" evidence="9">
    <location>
        <begin position="298"/>
        <end position="317"/>
    </location>
</feature>
<feature type="transmembrane region" description="Helical" evidence="9">
    <location>
        <begin position="329"/>
        <end position="359"/>
    </location>
</feature>
<keyword evidence="5 9" id="KW-0460">Magnesium</keyword>
<keyword evidence="12" id="KW-1185">Reference proteome</keyword>
<dbReference type="NCBIfam" id="TIGR00400">
    <property type="entry name" value="mgtE"/>
    <property type="match status" value="1"/>
</dbReference>
<dbReference type="Pfam" id="PF00571">
    <property type="entry name" value="CBS"/>
    <property type="match status" value="1"/>
</dbReference>
<dbReference type="Proteomes" id="UP001148313">
    <property type="component" value="Unassembled WGS sequence"/>
</dbReference>
<dbReference type="Gene3D" id="1.10.357.20">
    <property type="entry name" value="SLC41 divalent cation transporters, integral membrane domain"/>
    <property type="match status" value="1"/>
</dbReference>
<gene>
    <name evidence="11" type="primary">mgtE</name>
    <name evidence="11" type="ORF">OOZ53_22290</name>
</gene>
<evidence type="ECO:0000256" key="2">
    <source>
        <dbReference type="ARBA" id="ARBA00009749"/>
    </source>
</evidence>
<feature type="transmembrane region" description="Helical" evidence="9">
    <location>
        <begin position="248"/>
        <end position="267"/>
    </location>
</feature>
<keyword evidence="9" id="KW-1003">Cell membrane</keyword>
<evidence type="ECO:0000256" key="1">
    <source>
        <dbReference type="ARBA" id="ARBA00004141"/>
    </source>
</evidence>
<dbReference type="InterPro" id="IPR006669">
    <property type="entry name" value="MgtE_transporter"/>
</dbReference>
<reference evidence="11" key="1">
    <citation type="submission" date="2022-11" db="EMBL/GenBank/DDBJ databases">
        <title>Hoeflea poritis sp. nov., isolated from scleractinian coral Porites lutea.</title>
        <authorList>
            <person name="Zhang G."/>
            <person name="Wei Q."/>
            <person name="Cai L."/>
        </authorList>
    </citation>
    <scope>NUCLEOTIDE SEQUENCE</scope>
    <source>
        <strain evidence="11">E7-10</strain>
    </source>
</reference>
<dbReference type="InterPro" id="IPR006667">
    <property type="entry name" value="SLC41_membr_dom"/>
</dbReference>
<evidence type="ECO:0000256" key="9">
    <source>
        <dbReference type="RuleBase" id="RU362011"/>
    </source>
</evidence>
<evidence type="ECO:0000313" key="11">
    <source>
        <dbReference type="EMBL" id="MDA4848104.1"/>
    </source>
</evidence>
<comment type="function">
    <text evidence="9">Acts as a magnesium transporter.</text>
</comment>
<evidence type="ECO:0000256" key="7">
    <source>
        <dbReference type="ARBA" id="ARBA00023136"/>
    </source>
</evidence>
<sequence length="395" mass="42721">MDLKQKPEKKVLAAMADEDIVRLIDPLQPDDAARLLRKLPARRRGAISARIAGGRRAEIARLADYSEEVAGGLMNSRYADLQPRTRCSDAVRQLVAEDAAETIYVAFVVDADHRLIGRVGLRELLRAPKDARVEDIMIRDVHAIGVDLPVEDAARQVAQSGRTVLPVVDAQERLIGTISYDDAYKQLEEEASEDMERFAAVTGETQPDYLNVPIWRDFARRAPWIFGLAVAGLLAGYVVHVYENALDALVILALYMPMVADTGGNVGTQTSGLLIRSIATGHVTVGSGLRVLGREVRIALMLAAMLFAFALVKVLFISNSADVTQGLTLHMIAFAIGVAIAVQVVVSAIIGAILPLFALTIRQDPAIMAGPALTTIVDTTGLLMYFMITTAILGI</sequence>
<dbReference type="Pfam" id="PF01769">
    <property type="entry name" value="MgtE"/>
    <property type="match status" value="1"/>
</dbReference>
<dbReference type="CDD" id="cd04606">
    <property type="entry name" value="CBS_pair_Mg_transporter"/>
    <property type="match status" value="1"/>
</dbReference>
<feature type="transmembrane region" description="Helical" evidence="9">
    <location>
        <begin position="224"/>
        <end position="242"/>
    </location>
</feature>
<feature type="transmembrane region" description="Helical" evidence="9">
    <location>
        <begin position="371"/>
        <end position="393"/>
    </location>
</feature>
<dbReference type="InterPro" id="IPR036739">
    <property type="entry name" value="SLC41_membr_dom_sf"/>
</dbReference>
<dbReference type="PANTHER" id="PTHR43773:SF1">
    <property type="entry name" value="MAGNESIUM TRANSPORTER MGTE"/>
    <property type="match status" value="1"/>
</dbReference>
<dbReference type="EMBL" id="JAPJZH010000018">
    <property type="protein sequence ID" value="MDA4848104.1"/>
    <property type="molecule type" value="Genomic_DNA"/>
</dbReference>
<accession>A0ABT4VTR0</accession>
<comment type="caution">
    <text evidence="11">The sequence shown here is derived from an EMBL/GenBank/DDBJ whole genome shotgun (WGS) entry which is preliminary data.</text>
</comment>
<dbReference type="InterPro" id="IPR006668">
    <property type="entry name" value="Mg_transptr_MgtE_intracell_dom"/>
</dbReference>
<evidence type="ECO:0000256" key="8">
    <source>
        <dbReference type="PROSITE-ProRule" id="PRU00703"/>
    </source>
</evidence>
<evidence type="ECO:0000259" key="10">
    <source>
        <dbReference type="PROSITE" id="PS51371"/>
    </source>
</evidence>
<feature type="domain" description="CBS" evidence="10">
    <location>
        <begin position="137"/>
        <end position="193"/>
    </location>
</feature>
<dbReference type="Pfam" id="PF03448">
    <property type="entry name" value="MgtE_N"/>
    <property type="match status" value="1"/>
</dbReference>
<comment type="subcellular location">
    <subcellularLocation>
        <location evidence="9">Cell membrane</location>
        <topology evidence="9">Multi-pass membrane protein</topology>
    </subcellularLocation>
    <subcellularLocation>
        <location evidence="1">Membrane</location>
        <topology evidence="1">Multi-pass membrane protein</topology>
    </subcellularLocation>
</comment>
<keyword evidence="8" id="KW-0129">CBS domain</keyword>
<dbReference type="SUPFAM" id="SSF54631">
    <property type="entry name" value="CBS-domain pair"/>
    <property type="match status" value="1"/>
</dbReference>
<keyword evidence="4 9" id="KW-0812">Transmembrane</keyword>
<evidence type="ECO:0000256" key="5">
    <source>
        <dbReference type="ARBA" id="ARBA00022842"/>
    </source>
</evidence>
<dbReference type="SUPFAM" id="SSF158791">
    <property type="entry name" value="MgtE N-terminal domain-like"/>
    <property type="match status" value="1"/>
</dbReference>
<name>A0ABT4VTR0_9HYPH</name>
<proteinExistence type="inferred from homology"/>
<evidence type="ECO:0000256" key="6">
    <source>
        <dbReference type="ARBA" id="ARBA00022989"/>
    </source>
</evidence>